<proteinExistence type="inferred from homology"/>
<dbReference type="Proteomes" id="UP000233160">
    <property type="component" value="Unassembled WGS sequence"/>
</dbReference>
<dbReference type="PANTHER" id="PTHR45615">
    <property type="entry name" value="MYOSIN HEAVY CHAIN, NON-MUSCLE"/>
    <property type="match status" value="1"/>
</dbReference>
<dbReference type="PROSITE" id="PS51456">
    <property type="entry name" value="MYOSIN_MOTOR"/>
    <property type="match status" value="1"/>
</dbReference>
<evidence type="ECO:0000313" key="23">
    <source>
        <dbReference type="Proteomes" id="UP000233160"/>
    </source>
</evidence>
<dbReference type="InterPro" id="IPR001478">
    <property type="entry name" value="PDZ"/>
</dbReference>
<dbReference type="FunFam" id="3.40.850.10:FF:000020">
    <property type="entry name" value="unconventional myosin-XVIIIa isoform X1"/>
    <property type="match status" value="1"/>
</dbReference>
<accession>A0A2K6GUH2</accession>
<feature type="compositionally biased region" description="Basic and acidic residues" evidence="18">
    <location>
        <begin position="1"/>
        <end position="17"/>
    </location>
</feature>
<keyword evidence="7 16" id="KW-0067">ATP-binding</keyword>
<evidence type="ECO:0000256" key="9">
    <source>
        <dbReference type="ARBA" id="ARBA00023054"/>
    </source>
</evidence>
<dbReference type="InterPro" id="IPR027417">
    <property type="entry name" value="P-loop_NTPase"/>
</dbReference>
<protein>
    <recommendedName>
        <fullName evidence="15">Unconventional myosin-XVIIIa</fullName>
    </recommendedName>
</protein>
<evidence type="ECO:0000256" key="11">
    <source>
        <dbReference type="ARBA" id="ARBA00023175"/>
    </source>
</evidence>
<feature type="domain" description="Myosin motor" evidence="20">
    <location>
        <begin position="405"/>
        <end position="1188"/>
    </location>
</feature>
<dbReference type="Gene3D" id="4.10.270.10">
    <property type="entry name" value="Myosin, subunit A"/>
    <property type="match status" value="1"/>
</dbReference>
<evidence type="ECO:0000259" key="20">
    <source>
        <dbReference type="PROSITE" id="PS51456"/>
    </source>
</evidence>
<dbReference type="PROSITE" id="PS50096">
    <property type="entry name" value="IQ"/>
    <property type="match status" value="1"/>
</dbReference>
<feature type="region of interest" description="Disordered" evidence="18">
    <location>
        <begin position="726"/>
        <end position="745"/>
    </location>
</feature>
<dbReference type="InterPro" id="IPR036961">
    <property type="entry name" value="Kinesin_motor_dom_sf"/>
</dbReference>
<feature type="domain" description="PDZ" evidence="19">
    <location>
        <begin position="220"/>
        <end position="311"/>
    </location>
</feature>
<dbReference type="InterPro" id="IPR002928">
    <property type="entry name" value="Myosin_tail"/>
</dbReference>
<evidence type="ECO:0000256" key="2">
    <source>
        <dbReference type="ARBA" id="ARBA00004601"/>
    </source>
</evidence>
<dbReference type="Pfam" id="PF00063">
    <property type="entry name" value="Myosin_head"/>
    <property type="match status" value="2"/>
</dbReference>
<dbReference type="OMA" id="HHFFLGH"/>
<feature type="region of interest" description="Disordered" evidence="18">
    <location>
        <begin position="1855"/>
        <end position="1904"/>
    </location>
</feature>
<evidence type="ECO:0000256" key="10">
    <source>
        <dbReference type="ARBA" id="ARBA00023123"/>
    </source>
</evidence>
<dbReference type="GO" id="GO:0005815">
    <property type="term" value="C:microtubule organizing center"/>
    <property type="evidence" value="ECO:0007669"/>
    <property type="project" value="UniProtKB-SubCell"/>
</dbReference>
<dbReference type="SMART" id="SM00228">
    <property type="entry name" value="PDZ"/>
    <property type="match status" value="1"/>
</dbReference>
<dbReference type="SUPFAM" id="SSF90257">
    <property type="entry name" value="Myosin rod fragments"/>
    <property type="match status" value="1"/>
</dbReference>
<feature type="region of interest" description="Disordered" evidence="18">
    <location>
        <begin position="1940"/>
        <end position="2042"/>
    </location>
</feature>
<dbReference type="GO" id="GO:0003774">
    <property type="term" value="F:cytoskeletal motor activity"/>
    <property type="evidence" value="ECO:0007669"/>
    <property type="project" value="UniProtKB-UniRule"/>
</dbReference>
<gene>
    <name evidence="22" type="primary">MYO18A</name>
</gene>
<feature type="compositionally biased region" description="Polar residues" evidence="18">
    <location>
        <begin position="1991"/>
        <end position="2000"/>
    </location>
</feature>
<feature type="compositionally biased region" description="Polar residues" evidence="18">
    <location>
        <begin position="2016"/>
        <end position="2030"/>
    </location>
</feature>
<dbReference type="Gene3D" id="2.30.42.10">
    <property type="match status" value="1"/>
</dbReference>
<reference evidence="22" key="1">
    <citation type="submission" date="2025-08" db="UniProtKB">
        <authorList>
            <consortium name="Ensembl"/>
        </authorList>
    </citation>
    <scope>IDENTIFICATION</scope>
</reference>
<evidence type="ECO:0000256" key="5">
    <source>
        <dbReference type="ARBA" id="ARBA00022553"/>
    </source>
</evidence>
<evidence type="ECO:0000256" key="8">
    <source>
        <dbReference type="ARBA" id="ARBA00023034"/>
    </source>
</evidence>
<dbReference type="InterPro" id="IPR001609">
    <property type="entry name" value="Myosin_head_motor_dom-like"/>
</dbReference>
<dbReference type="Pfam" id="PF24556">
    <property type="entry name" value="SH3_Myosin-XVIIIa"/>
    <property type="match status" value="1"/>
</dbReference>
<dbReference type="Ensembl" id="ENSPCOT00000040847.1">
    <property type="protein sequence ID" value="ENSPCOP00000029901.1"/>
    <property type="gene ID" value="ENSPCOG00000027621.1"/>
</dbReference>
<evidence type="ECO:0000256" key="7">
    <source>
        <dbReference type="ARBA" id="ARBA00022840"/>
    </source>
</evidence>
<dbReference type="InterPro" id="IPR000048">
    <property type="entry name" value="IQ_motif_EF-hand-BS"/>
</dbReference>
<dbReference type="PANTHER" id="PTHR45615:SF13">
    <property type="entry name" value="UNCONVENTIONAL MYOSIN-XVIIIA"/>
    <property type="match status" value="1"/>
</dbReference>
<evidence type="ECO:0000256" key="15">
    <source>
        <dbReference type="ARBA" id="ARBA00073449"/>
    </source>
</evidence>
<feature type="compositionally biased region" description="Basic and acidic residues" evidence="18">
    <location>
        <begin position="2033"/>
        <end position="2042"/>
    </location>
</feature>
<dbReference type="FunFam" id="3.30.70.1590:FF:000004">
    <property type="entry name" value="unconventional myosin-XVIIIa isoform X1"/>
    <property type="match status" value="1"/>
</dbReference>
<comment type="function">
    <text evidence="14">May link Golgi membranes to the cytoskeleton and participate in the tensile force required for vesicle budding from the Golgi. Thereby, may play a role in Golgi membrane trafficking and could indirectly give its flattened shape to the Golgi apparatus. Alternatively, in concert with LURAP1 and CDC42BPA/CDC42BPB, has been involved in modulating lamellar actomyosin retrograde flow that is crucial to cell protrusion and migration. May be involved in the maintenance of the stromal cell architectures required for cell to cell contact. Regulates trafficking, expression, and activation of innate immune receptors on macrophages. Plays a role to suppress inflammatory responsiveness of macrophages via a mechanism that modulates CD14 trafficking. Acts as a receptor of surfactant-associated protein A (SFTPA1/SP-A) and plays an important role in internalization and clearance of SFTPA1-opsonized S.aureus by alveolar macrophages. Strongly enhances natural killer cell cytotoxicity.</text>
</comment>
<dbReference type="Gene3D" id="1.20.58.530">
    <property type="match status" value="1"/>
</dbReference>
<comment type="subcellular location">
    <subcellularLocation>
        <location evidence="1">Cytoplasm</location>
        <location evidence="1">Cytoskeleton</location>
        <location evidence="1">Microtubule organizing center</location>
    </subcellularLocation>
    <subcellularLocation>
        <location evidence="2">Golgi apparatus</location>
        <location evidence="2">trans-Golgi network</location>
    </subcellularLocation>
    <subcellularLocation>
        <location evidence="13">Golgi outpost</location>
    </subcellularLocation>
</comment>
<feature type="region of interest" description="Disordered" evidence="18">
    <location>
        <begin position="140"/>
        <end position="167"/>
    </location>
</feature>
<dbReference type="CDD" id="cd06747">
    <property type="entry name" value="PDZ_MYO18-like"/>
    <property type="match status" value="1"/>
</dbReference>
<keyword evidence="23" id="KW-1185">Reference proteome</keyword>
<dbReference type="GO" id="GO:0032982">
    <property type="term" value="C:myosin filament"/>
    <property type="evidence" value="ECO:0007669"/>
    <property type="project" value="TreeGrafter"/>
</dbReference>
<dbReference type="FunFam" id="1.10.10.820:FF:000004">
    <property type="entry name" value="unconventional myosin-XVIIIa isoform X1"/>
    <property type="match status" value="1"/>
</dbReference>
<dbReference type="SMART" id="SM00015">
    <property type="entry name" value="IQ"/>
    <property type="match status" value="1"/>
</dbReference>
<dbReference type="SUPFAM" id="SSF52540">
    <property type="entry name" value="P-loop containing nucleoside triphosphate hydrolases"/>
    <property type="match status" value="1"/>
</dbReference>
<dbReference type="SMART" id="SM00242">
    <property type="entry name" value="MYSc"/>
    <property type="match status" value="1"/>
</dbReference>
<dbReference type="SUPFAM" id="SSF50156">
    <property type="entry name" value="PDZ domain-like"/>
    <property type="match status" value="1"/>
</dbReference>
<dbReference type="GO" id="GO:0051015">
    <property type="term" value="F:actin filament binding"/>
    <property type="evidence" value="ECO:0007669"/>
    <property type="project" value="TreeGrafter"/>
</dbReference>
<feature type="domain" description="Myosin N-terminal SH3-like" evidence="21">
    <location>
        <begin position="349"/>
        <end position="401"/>
    </location>
</feature>
<dbReference type="GO" id="GO:1903028">
    <property type="term" value="P:positive regulation of opsonization"/>
    <property type="evidence" value="ECO:0007669"/>
    <property type="project" value="UniProtKB-ARBA"/>
</dbReference>
<dbReference type="InterPro" id="IPR036064">
    <property type="entry name" value="MYSc_Myo18"/>
</dbReference>
<keyword evidence="10 16" id="KW-0518">Myosin</keyword>
<dbReference type="Pfam" id="PF01576">
    <property type="entry name" value="Myosin_tail_1"/>
    <property type="match status" value="1"/>
</dbReference>
<keyword evidence="5" id="KW-0597">Phosphoprotein</keyword>
<evidence type="ECO:0000313" key="22">
    <source>
        <dbReference type="Ensembl" id="ENSPCOP00000029901.1"/>
    </source>
</evidence>
<dbReference type="Gene3D" id="3.30.70.1590">
    <property type="match status" value="1"/>
</dbReference>
<dbReference type="FunFam" id="1.20.5.1160:FF:000006">
    <property type="entry name" value="Myosin-XVIIIa isoform a"/>
    <property type="match status" value="1"/>
</dbReference>
<evidence type="ECO:0000256" key="1">
    <source>
        <dbReference type="ARBA" id="ARBA00004267"/>
    </source>
</evidence>
<dbReference type="InterPro" id="IPR004009">
    <property type="entry name" value="SH3_Myosin"/>
</dbReference>
<keyword evidence="11 16" id="KW-0505">Motor protein</keyword>
<feature type="coiled-coil region" evidence="17">
    <location>
        <begin position="1252"/>
        <end position="1356"/>
    </location>
</feature>
<comment type="similarity">
    <text evidence="3 16">Belongs to the TRAFAC class myosin-kinesin ATPase superfamily. Myosin family.</text>
</comment>
<dbReference type="Gene3D" id="1.10.10.820">
    <property type="match status" value="1"/>
</dbReference>
<dbReference type="InterPro" id="IPR057772">
    <property type="entry name" value="SH3_Myo18a"/>
</dbReference>
<evidence type="ECO:0000256" key="3">
    <source>
        <dbReference type="ARBA" id="ARBA00008314"/>
    </source>
</evidence>
<dbReference type="FunFam" id="2.30.42.10:FF:000059">
    <property type="entry name" value="unconventional myosin-XVIIIa isoform X1"/>
    <property type="match status" value="1"/>
</dbReference>
<evidence type="ECO:0000256" key="12">
    <source>
        <dbReference type="ARBA" id="ARBA00023212"/>
    </source>
</evidence>
<dbReference type="PRINTS" id="PR00193">
    <property type="entry name" value="MYOSINHEAVY"/>
</dbReference>
<dbReference type="Pfam" id="PF00595">
    <property type="entry name" value="PDZ"/>
    <property type="match status" value="1"/>
</dbReference>
<dbReference type="Gene3D" id="1.20.120.720">
    <property type="entry name" value="Myosin VI head, motor domain, U50 subdomain"/>
    <property type="match status" value="1"/>
</dbReference>
<feature type="compositionally biased region" description="Basic and acidic residues" evidence="18">
    <location>
        <begin position="23"/>
        <end position="32"/>
    </location>
</feature>
<evidence type="ECO:0000259" key="19">
    <source>
        <dbReference type="PROSITE" id="PS50106"/>
    </source>
</evidence>
<feature type="region of interest" description="Disordered" evidence="18">
    <location>
        <begin position="1"/>
        <end position="32"/>
    </location>
</feature>
<feature type="region of interest" description="Disordered" evidence="18">
    <location>
        <begin position="1453"/>
        <end position="1484"/>
    </location>
</feature>
<dbReference type="GO" id="GO:0016460">
    <property type="term" value="C:myosin II complex"/>
    <property type="evidence" value="ECO:0007669"/>
    <property type="project" value="TreeGrafter"/>
</dbReference>
<dbReference type="Gene3D" id="3.40.850.10">
    <property type="entry name" value="Kinesin motor domain"/>
    <property type="match status" value="1"/>
</dbReference>
<keyword evidence="12" id="KW-0206">Cytoskeleton</keyword>
<keyword evidence="4" id="KW-0963">Cytoplasm</keyword>
<dbReference type="CDD" id="cd01386">
    <property type="entry name" value="MYSc_Myo18"/>
    <property type="match status" value="1"/>
</dbReference>
<evidence type="ECO:0000256" key="17">
    <source>
        <dbReference type="SAM" id="Coils"/>
    </source>
</evidence>
<dbReference type="FunFam" id="1.20.58.530:FF:000011">
    <property type="entry name" value="unconventional myosin-XVIIIa isoform X2"/>
    <property type="match status" value="1"/>
</dbReference>
<name>A0A2K6GUH2_PROCO</name>
<dbReference type="FunFam" id="4.10.270.10:FF:000002">
    <property type="entry name" value="unconventional myosin-XVIIIa isoform X1"/>
    <property type="match status" value="1"/>
</dbReference>
<evidence type="ECO:0000256" key="14">
    <source>
        <dbReference type="ARBA" id="ARBA00058021"/>
    </source>
</evidence>
<dbReference type="GeneTree" id="ENSGT00940000155768"/>
<dbReference type="GO" id="GO:0005794">
    <property type="term" value="C:Golgi apparatus"/>
    <property type="evidence" value="ECO:0007669"/>
    <property type="project" value="UniProtKB-SubCell"/>
</dbReference>
<dbReference type="Gene3D" id="1.20.5.1160">
    <property type="entry name" value="Vasodilator-stimulated phosphoprotein"/>
    <property type="match status" value="1"/>
</dbReference>
<feature type="binding site" evidence="16">
    <location>
        <begin position="498"/>
        <end position="505"/>
    </location>
    <ligand>
        <name>ATP</name>
        <dbReference type="ChEBI" id="CHEBI:30616"/>
    </ligand>
</feature>
<evidence type="ECO:0000259" key="21">
    <source>
        <dbReference type="PROSITE" id="PS51844"/>
    </source>
</evidence>
<dbReference type="PROSITE" id="PS51844">
    <property type="entry name" value="SH3_LIKE"/>
    <property type="match status" value="1"/>
</dbReference>
<organism evidence="22 23">
    <name type="scientific">Propithecus coquereli</name>
    <name type="common">Coquerel's sifaka</name>
    <name type="synonym">Propithecus verreauxi coquereli</name>
    <dbReference type="NCBI Taxonomy" id="379532"/>
    <lineage>
        <taxon>Eukaryota</taxon>
        <taxon>Metazoa</taxon>
        <taxon>Chordata</taxon>
        <taxon>Craniata</taxon>
        <taxon>Vertebrata</taxon>
        <taxon>Euteleostomi</taxon>
        <taxon>Mammalia</taxon>
        <taxon>Eutheria</taxon>
        <taxon>Euarchontoglires</taxon>
        <taxon>Primates</taxon>
        <taxon>Strepsirrhini</taxon>
        <taxon>Lemuriformes</taxon>
        <taxon>Indriidae</taxon>
        <taxon>Propithecus</taxon>
    </lineage>
</organism>
<keyword evidence="9 17" id="KW-0175">Coiled coil</keyword>
<feature type="compositionally biased region" description="Acidic residues" evidence="18">
    <location>
        <begin position="1940"/>
        <end position="1964"/>
    </location>
</feature>
<reference evidence="22" key="2">
    <citation type="submission" date="2025-09" db="UniProtKB">
        <authorList>
            <consortium name="Ensembl"/>
        </authorList>
    </citation>
    <scope>IDENTIFICATION</scope>
</reference>
<comment type="caution">
    <text evidence="16">Lacks conserved residue(s) required for the propagation of feature annotation.</text>
</comment>
<sequence length="2042" mass="231569">MFNLMKKDKDKDGGRKEKKEKKEKKERMSAAELKSLEEMSLRRGFFNLNRSSKRESRTRLEISNPIPIKVASGSDLHLTDIDSDSNRGSIILDSGHLSTASSSDDLKGEEGSFRGSVLQRAAKFGSLAKQNSQMIVKRFSFSQRSRDESASETSTPSEHSAAPSPQVEVRTLEGQLMQHPGLGIPRPGPRSRVPELVSKKFPADLRLPPVVPLPAPALRELELQRRPTGDFGFSLRRTTMLDRGPEGQVYRRVVHFAEPGAGTKDLALGLVPGDRLVEINGHNVESKSRDEIVEMIRQSGDSVRLKVQPIPELSELSRSWLRSGEGPRREPADAKTEEQIAAEEAWYETEKVWLVHKDGFSLASQLKSEELSLPEGKVRVKLDHDGAILDVDEDDVEKANAPSCDRLDDLASLVYLNESSVLHTLRQRYGASLLHTYAGPSLLVLSPRGAPAVYSEKVMHMFKGCRREDMAPHIYAVAQTAYRAMLMSRQDQSIILLGSSGSGKTTSCQHLVQYLATIAGTSGNKVFSVEKWQALYTLLEAFGNSPTIMNGNATRFSQILSLDFDQAGQVASASIQTMLLEKLRVARRPANEATFNVFYYLLACGDSSLRTELHLNHLAENNVFGIVPLAKPEEKQKAAQQFSKLQTAMKVLGISPDEQKACWLILAAIYHLGAAGATKEAPEEQAAGRKQFARHEWAQKAAYLLGCGLEELSSAIFKHQHKGGTLQRSTSFRQGPEESSLGDGMGPKLSALECLEGMASGLYSELFTLLVSLVNRALKSSQHSLCSMMIVDTPGFQNPEQGGSARGASFEELCHNYVQDRLQRLFHERTFVQELERYKEENIELAFDDLEPTTGDSVAAVDEASHQALVRSLSRANEARGLLWLLEEEALVPGATEDALLERLLSYYGPQEGDKKGQSPLLRSSKPHHFLLGHSHGTNWVEYSVAGWLSYTKQNPATQNAPRLLQDSQKKIISNLFLGRAGSATVLSGSVAGLEGGSQLALRRATSMRKTFTTGMAAVKKKSLCIQIKLQVDALIDTIKKSKLHFVHCFLPVAEGWAGEPRSASSRRVSSSSEMDLPSGDHCEAGLLQLDVPLLRAQLRGSRLLDAMRMYRQGYPDHMVFSEFRRRFDVLAPHLTKKHGRNYIVVDERRAVEELLESLDLEKSSCCMGLSRVFFRAGTLARLEEQRDEQTSRNLTLFQAACRGYLARQHFKKRKIQDLAIRCVQKNIKKNKGVKDWPWWKLFTTVRPLIEVQLSEEQIRNKDEEIQQLRSKLEKVEKERNELRLNSDRLETRISELTSELTDERNTGESASQLLDAETAERLRAEKEMKELQTQYDALKKQMEVMEMEVMEARLIRAAEINGEVDDDDAGGEWRLKYERAMREVDFTKKRLQQEFEDKLEVEQQNKRQLERRLGDLQADGEESQRALQQLKKKCQRLTAELQDTKLHLEGQQVRNHELEKKQRRFDSELSQAHEEAQREKLQREKLQREKDMLLAEAFSLKQQLEEKDMDIAGFTQKVVSLEAELQDISSQESKDEASLAKVKKQLRDLEAKVKDQEEELDEQAGTIQMLEQAKLRLEMEMERMRQTHSKEMESRDEEVEEARQSCQKKLKQMEVQLEEEYEDKQKVLREKRELEGKLATLSDQVNQRDFESEKRLRKDLKRTKALLADAQLMLDHLKNNAPSKREIAQLKNQLEESEFTCAAAVKARKAMEVEIEDLHLQIDDIAKAKTVLEEQLSRLQREKNEIQNRLEEDQEDMNELMKKHKAAVAQASRDLAQMNDFQAQLEEANKEKQELQEKLQGLQSQVEFLEQSMVDKSLVSRQEAKIRELETRLEFERTQVKRLESLASRLKENMEKLTEERDHRIAAENREKEQNKRLQRQLRDTKEEMGELARKEAEASRKKHELEMDLESLEAANQSLQADLKLAFKRIGDLQAAIEDEMESDENEDLINSEGDSDVDSELEDRVDGVKSWLSKNKGPSKAASDDGSLKSSSPTSYWKSLAPDRSDDEHDPLDTTSRTRYSHSYMSDSDTEAKPTETNA</sequence>
<evidence type="ECO:0000256" key="18">
    <source>
        <dbReference type="SAM" id="MobiDB-lite"/>
    </source>
</evidence>
<evidence type="ECO:0000256" key="16">
    <source>
        <dbReference type="PROSITE-ProRule" id="PRU00782"/>
    </source>
</evidence>
<evidence type="ECO:0000256" key="13">
    <source>
        <dbReference type="ARBA" id="ARBA00024182"/>
    </source>
</evidence>
<dbReference type="GO" id="GO:0031032">
    <property type="term" value="P:actomyosin structure organization"/>
    <property type="evidence" value="ECO:0007669"/>
    <property type="project" value="TreeGrafter"/>
</dbReference>
<keyword evidence="6 16" id="KW-0547">Nucleotide-binding</keyword>
<evidence type="ECO:0000256" key="4">
    <source>
        <dbReference type="ARBA" id="ARBA00022490"/>
    </source>
</evidence>
<dbReference type="PROSITE" id="PS50106">
    <property type="entry name" value="PDZ"/>
    <property type="match status" value="1"/>
</dbReference>
<dbReference type="GO" id="GO:0043030">
    <property type="term" value="P:regulation of macrophage activation"/>
    <property type="evidence" value="ECO:0007669"/>
    <property type="project" value="UniProtKB-ARBA"/>
</dbReference>
<evidence type="ECO:0000256" key="6">
    <source>
        <dbReference type="ARBA" id="ARBA00022741"/>
    </source>
</evidence>
<dbReference type="FunFam" id="1.20.120.720:FF:000007">
    <property type="entry name" value="unconventional myosin-XVIIIa isoform X2"/>
    <property type="match status" value="1"/>
</dbReference>
<dbReference type="GO" id="GO:0005524">
    <property type="term" value="F:ATP binding"/>
    <property type="evidence" value="ECO:0007669"/>
    <property type="project" value="UniProtKB-UniRule"/>
</dbReference>
<keyword evidence="8" id="KW-0333">Golgi apparatus</keyword>
<keyword evidence="16" id="KW-0009">Actin-binding</keyword>
<dbReference type="InterPro" id="IPR036034">
    <property type="entry name" value="PDZ_sf"/>
</dbReference>